<keyword evidence="4" id="KW-1003">Cell membrane</keyword>
<gene>
    <name evidence="10" type="ORF">HNR30_001445</name>
</gene>
<protein>
    <submittedName>
        <fullName evidence="10">EmrB/QacA subfamily drug resistance transporter</fullName>
    </submittedName>
</protein>
<feature type="transmembrane region" description="Helical" evidence="8">
    <location>
        <begin position="398"/>
        <end position="421"/>
    </location>
</feature>
<dbReference type="AlphaFoldDB" id="A0A7W0HNS4"/>
<feature type="domain" description="Major facilitator superfamily (MFS) profile" evidence="9">
    <location>
        <begin position="18"/>
        <end position="499"/>
    </location>
</feature>
<dbReference type="RefSeq" id="WP_181608830.1">
    <property type="nucleotide sequence ID" value="NZ_BAABAM010000001.1"/>
</dbReference>
<name>A0A7W0HNS4_9ACTN</name>
<feature type="transmembrane region" description="Helical" evidence="8">
    <location>
        <begin position="335"/>
        <end position="353"/>
    </location>
</feature>
<dbReference type="SUPFAM" id="SSF103473">
    <property type="entry name" value="MFS general substrate transporter"/>
    <property type="match status" value="1"/>
</dbReference>
<keyword evidence="6 8" id="KW-1133">Transmembrane helix</keyword>
<evidence type="ECO:0000256" key="5">
    <source>
        <dbReference type="ARBA" id="ARBA00022692"/>
    </source>
</evidence>
<feature type="transmembrane region" description="Helical" evidence="8">
    <location>
        <begin position="273"/>
        <end position="292"/>
    </location>
</feature>
<feature type="transmembrane region" description="Helical" evidence="8">
    <location>
        <begin position="469"/>
        <end position="494"/>
    </location>
</feature>
<evidence type="ECO:0000256" key="6">
    <source>
        <dbReference type="ARBA" id="ARBA00022989"/>
    </source>
</evidence>
<feature type="transmembrane region" description="Helical" evidence="8">
    <location>
        <begin position="83"/>
        <end position="102"/>
    </location>
</feature>
<evidence type="ECO:0000256" key="4">
    <source>
        <dbReference type="ARBA" id="ARBA00022475"/>
    </source>
</evidence>
<evidence type="ECO:0000313" key="11">
    <source>
        <dbReference type="Proteomes" id="UP000530928"/>
    </source>
</evidence>
<dbReference type="PANTHER" id="PTHR23501">
    <property type="entry name" value="MAJOR FACILITATOR SUPERFAMILY"/>
    <property type="match status" value="1"/>
</dbReference>
<reference evidence="10 11" key="1">
    <citation type="submission" date="2020-07" db="EMBL/GenBank/DDBJ databases">
        <title>Genomic Encyclopedia of Type Strains, Phase IV (KMG-IV): sequencing the most valuable type-strain genomes for metagenomic binning, comparative biology and taxonomic classification.</title>
        <authorList>
            <person name="Goeker M."/>
        </authorList>
    </citation>
    <scope>NUCLEOTIDE SEQUENCE [LARGE SCALE GENOMIC DNA]</scope>
    <source>
        <strain evidence="10 11">DSM 45533</strain>
    </source>
</reference>
<dbReference type="CDD" id="cd17502">
    <property type="entry name" value="MFS_Azr1_MDR_like"/>
    <property type="match status" value="1"/>
</dbReference>
<dbReference type="GO" id="GO:0022857">
    <property type="term" value="F:transmembrane transporter activity"/>
    <property type="evidence" value="ECO:0007669"/>
    <property type="project" value="InterPro"/>
</dbReference>
<evidence type="ECO:0000256" key="8">
    <source>
        <dbReference type="SAM" id="Phobius"/>
    </source>
</evidence>
<dbReference type="GO" id="GO:0005886">
    <property type="term" value="C:plasma membrane"/>
    <property type="evidence" value="ECO:0007669"/>
    <property type="project" value="UniProtKB-SubCell"/>
</dbReference>
<evidence type="ECO:0000256" key="1">
    <source>
        <dbReference type="ARBA" id="ARBA00004651"/>
    </source>
</evidence>
<dbReference type="InterPro" id="IPR020846">
    <property type="entry name" value="MFS_dom"/>
</dbReference>
<dbReference type="InterPro" id="IPR011701">
    <property type="entry name" value="MFS"/>
</dbReference>
<feature type="transmembrane region" description="Helical" evidence="8">
    <location>
        <begin position="230"/>
        <end position="252"/>
    </location>
</feature>
<proteinExistence type="inferred from homology"/>
<feature type="transmembrane region" description="Helical" evidence="8">
    <location>
        <begin position="298"/>
        <end position="323"/>
    </location>
</feature>
<keyword evidence="5 8" id="KW-0812">Transmembrane</keyword>
<keyword evidence="7 8" id="KW-0472">Membrane</keyword>
<feature type="transmembrane region" description="Helical" evidence="8">
    <location>
        <begin position="203"/>
        <end position="224"/>
    </location>
</feature>
<sequence length="509" mass="52920">MTAGSPGEELNRREILIAFAGLLLGLLLVALDSVTVANALPAMITELQGLPLLSWVIVANLLGATVGVPLFGKLSDMYGRRPLLVAAILLFVVGSVICGLAQDMPQMIAGRAVQGLGGGGVTAMAITIVGDMVRPRARARYQGYLGAEYAVATIVGPFLGGYLTDAFSWRWVFLINLPLGVAALIVTALVLKLPPRRVERTIDWPGIALGLTGLTCLLLVASWGGQQYPWTSPIILGLGVAGVVLLALFVVAERRAPEPLIPLGLFTGSVSRMALILILLVGVVNFTAVSYLPTFLQIGLGVSATNSGILLFPLMGGLIVTSIISGHVISRTGRYRLWPIAGAAGITAGLYLLSTMDASTAPVTAAVYMGILGLGVGCMAQLTVVVQNSVGREDLGSATATAGLFRALGGAVGVSVFGALFTSRLQSHLTEFVPAGSLPPDVNIGFLQRSPEALRQMPPPVQEGIAQTFAHAIAATFLVAVVVGVLCLIGALLLKEIPVTDPEPEENLV</sequence>
<evidence type="ECO:0000256" key="7">
    <source>
        <dbReference type="ARBA" id="ARBA00023136"/>
    </source>
</evidence>
<dbReference type="PROSITE" id="PS50850">
    <property type="entry name" value="MFS"/>
    <property type="match status" value="1"/>
</dbReference>
<dbReference type="Proteomes" id="UP000530928">
    <property type="component" value="Unassembled WGS sequence"/>
</dbReference>
<feature type="transmembrane region" description="Helical" evidence="8">
    <location>
        <begin position="169"/>
        <end position="191"/>
    </location>
</feature>
<evidence type="ECO:0000256" key="2">
    <source>
        <dbReference type="ARBA" id="ARBA00007520"/>
    </source>
</evidence>
<evidence type="ECO:0000313" key="10">
    <source>
        <dbReference type="EMBL" id="MBA2890110.1"/>
    </source>
</evidence>
<dbReference type="EMBL" id="JACDUR010000001">
    <property type="protein sequence ID" value="MBA2890110.1"/>
    <property type="molecule type" value="Genomic_DNA"/>
</dbReference>
<dbReference type="FunFam" id="1.20.1720.10:FF:000004">
    <property type="entry name" value="EmrB/QacA family drug resistance transporter"/>
    <property type="match status" value="1"/>
</dbReference>
<dbReference type="InterPro" id="IPR036259">
    <property type="entry name" value="MFS_trans_sf"/>
</dbReference>
<dbReference type="PANTHER" id="PTHR23501:SF197">
    <property type="entry name" value="COMD"/>
    <property type="match status" value="1"/>
</dbReference>
<comment type="subcellular location">
    <subcellularLocation>
        <location evidence="1">Cell membrane</location>
        <topology evidence="1">Multi-pass membrane protein</topology>
    </subcellularLocation>
</comment>
<feature type="transmembrane region" description="Helical" evidence="8">
    <location>
        <begin position="141"/>
        <end position="163"/>
    </location>
</feature>
<dbReference type="Pfam" id="PF07690">
    <property type="entry name" value="MFS_1"/>
    <property type="match status" value="1"/>
</dbReference>
<feature type="transmembrane region" description="Helical" evidence="8">
    <location>
        <begin position="365"/>
        <end position="386"/>
    </location>
</feature>
<keyword evidence="3" id="KW-0813">Transport</keyword>
<evidence type="ECO:0000256" key="3">
    <source>
        <dbReference type="ARBA" id="ARBA00022448"/>
    </source>
</evidence>
<accession>A0A7W0HNS4</accession>
<comment type="caution">
    <text evidence="10">The sequence shown here is derived from an EMBL/GenBank/DDBJ whole genome shotgun (WGS) entry which is preliminary data.</text>
</comment>
<feature type="transmembrane region" description="Helical" evidence="8">
    <location>
        <begin position="49"/>
        <end position="71"/>
    </location>
</feature>
<dbReference type="Gene3D" id="1.20.1250.20">
    <property type="entry name" value="MFS general substrate transporter like domains"/>
    <property type="match status" value="2"/>
</dbReference>
<comment type="similarity">
    <text evidence="2">Belongs to the major facilitator superfamily. TCR/Tet family.</text>
</comment>
<keyword evidence="11" id="KW-1185">Reference proteome</keyword>
<organism evidence="10 11">
    <name type="scientific">Nonomuraea soli</name>
    <dbReference type="NCBI Taxonomy" id="1032476"/>
    <lineage>
        <taxon>Bacteria</taxon>
        <taxon>Bacillati</taxon>
        <taxon>Actinomycetota</taxon>
        <taxon>Actinomycetes</taxon>
        <taxon>Streptosporangiales</taxon>
        <taxon>Streptosporangiaceae</taxon>
        <taxon>Nonomuraea</taxon>
    </lineage>
</organism>
<evidence type="ECO:0000259" key="9">
    <source>
        <dbReference type="PROSITE" id="PS50850"/>
    </source>
</evidence>